<dbReference type="PROSITE" id="PS51698">
    <property type="entry name" value="U_BOX"/>
    <property type="match status" value="1"/>
</dbReference>
<protein>
    <recommendedName>
        <fullName evidence="14">Ubiquitin conjugation factor E4 B</fullName>
        <ecNumber evidence="6">2.3.2.27</ecNumber>
    </recommendedName>
    <alternativeName>
        <fullName evidence="16">RING-type E3 ubiquitin transferase E4 B</fullName>
    </alternativeName>
    <alternativeName>
        <fullName evidence="15">Ubiquitin fusion degradation protein 2</fullName>
    </alternativeName>
</protein>
<dbReference type="InterPro" id="IPR019474">
    <property type="entry name" value="Ub_conjug_fac_E4_core"/>
</dbReference>
<evidence type="ECO:0000256" key="1">
    <source>
        <dbReference type="ARBA" id="ARBA00000900"/>
    </source>
</evidence>
<comment type="similarity">
    <text evidence="5">Belongs to the ubiquitin conjugation factor E4 family.</text>
</comment>
<keyword evidence="11" id="KW-0007">Acetylation</keyword>
<keyword evidence="10" id="KW-0833">Ubl conjugation pathway</keyword>
<dbReference type="UniPathway" id="UPA00143"/>
<evidence type="ECO:0000256" key="15">
    <source>
        <dbReference type="ARBA" id="ARBA00081821"/>
    </source>
</evidence>
<reference evidence="19" key="1">
    <citation type="submission" date="2021-01" db="EMBL/GenBank/DDBJ databases">
        <authorList>
            <person name="Corre E."/>
            <person name="Pelletier E."/>
            <person name="Niang G."/>
            <person name="Scheremetjew M."/>
            <person name="Finn R."/>
            <person name="Kale V."/>
            <person name="Holt S."/>
            <person name="Cochrane G."/>
            <person name="Meng A."/>
            <person name="Brown T."/>
            <person name="Cohen L."/>
        </authorList>
    </citation>
    <scope>NUCLEOTIDE SEQUENCE</scope>
    <source>
        <strain evidence="19">SAG 36.94</strain>
    </source>
</reference>
<keyword evidence="9" id="KW-0808">Transferase</keyword>
<evidence type="ECO:0000256" key="8">
    <source>
        <dbReference type="ARBA" id="ARBA00022553"/>
    </source>
</evidence>
<keyword evidence="12" id="KW-0539">Nucleus</keyword>
<evidence type="ECO:0000256" key="6">
    <source>
        <dbReference type="ARBA" id="ARBA00012483"/>
    </source>
</evidence>
<dbReference type="InterPro" id="IPR013083">
    <property type="entry name" value="Znf_RING/FYVE/PHD"/>
</dbReference>
<organism evidence="19">
    <name type="scientific">Compsopogon caeruleus</name>
    <dbReference type="NCBI Taxonomy" id="31354"/>
    <lineage>
        <taxon>Eukaryota</taxon>
        <taxon>Rhodophyta</taxon>
        <taxon>Compsopogonophyceae</taxon>
        <taxon>Compsopogonales</taxon>
        <taxon>Compsopogonaceae</taxon>
        <taxon>Compsopogon</taxon>
    </lineage>
</organism>
<dbReference type="CDD" id="cd16658">
    <property type="entry name" value="RING-Ubox_UBE4B"/>
    <property type="match status" value="1"/>
</dbReference>
<evidence type="ECO:0000256" key="10">
    <source>
        <dbReference type="ARBA" id="ARBA00022786"/>
    </source>
</evidence>
<dbReference type="EMBL" id="HBGH01001701">
    <property type="protein sequence ID" value="CAD9224114.1"/>
    <property type="molecule type" value="Transcribed_RNA"/>
</dbReference>
<dbReference type="GO" id="GO:0005634">
    <property type="term" value="C:nucleus"/>
    <property type="evidence" value="ECO:0007669"/>
    <property type="project" value="UniProtKB-SubCell"/>
</dbReference>
<dbReference type="Pfam" id="PF04564">
    <property type="entry name" value="U-box"/>
    <property type="match status" value="1"/>
</dbReference>
<sequence>MSDEEIRRKRLARFAVLEEMNRDASVTVTVDAGKAGGHVESGASVMEPRSTTMKTSVPSQPTKNSVAVLMHEEVDPAKREHEVLSRVLAATMDSGQTSEAALHALAQLTSRDNVDQLLVDRMGVEADPLRYLIECFARSEQERRKASSPRLPQNLRESLSEALDQTDHLVVSYIGLVMASPEAFSSVKPLTVSDMAHSLADHFMGESFPTLLLERLILRFGASDEEDMLHAIFSPIFSCLSIRASSCSLLSNDFARPLKALVALVSHKPLANVMTSMNAFHPDNIRTGSQLQHSTLLGPFFSPSALSDEPEVGRTYFKDGHKLTKLEVSSSIVSLQSSLKFLRAGLYELVHALLKGGANSREAVLKWLSAALDLNSERRKMQVNRLVVSGDGFMFNLMDVLLRLSAPFSDPRSPKLANIDPTFVCTSHRLNYDDETRISVDSDQLSRWVDRRNENIQESLRRRQEIHKREMISDEPSGGQSIVVSESFGFITECFFLSLRAVALSYNAVVDIYEHGLLRQLHRAFAAREGLLNDSSASLTMERERELAEATRVVDSLVMHKCCYDVYLTDEDLILSLLRLASADASWILKLLNEEARLEILPLPLPPPAKFSALPEFCIEFVATTLNASKRFAPRILEENSHLLEDILIFIVSMISSPIHVKNPYLRSRLLEFLFGIVPHVDDSSPERPVSGPLTLSVEALFQTHPVIRGHLSGALFGLYVDVESTGSHNQFYEKFSIRYHIGTIVEWLWMLPDYRKAIRIVSEEGRFMKFINLLLNDLTFLIDETLQDLTAIWEIQILQEDLLGWRALSDEDRKSKLEKLEQLEGSVRSFNQLGNSGVKMLYLLTEDHQIRKAFVKPEMISRIAEMLNNFLLKMTGPKCQQLSVRDREKYHWEPRQLLSMISGIYTHFVEETEFAKCIARDGRSYSRDLFSRAERIVRKRGLLANAEADLFHQVALAATEFSNLEEETDDMLGDIPDEYLDPVMATLMRDPVTLPTSGQVMDRANITRHLLSDPTDPFNRKLLTEDMLIPNEELRREIEAFIEMKREESAKAKSRE</sequence>
<evidence type="ECO:0000256" key="14">
    <source>
        <dbReference type="ARBA" id="ARBA00072779"/>
    </source>
</evidence>
<dbReference type="SUPFAM" id="SSF57850">
    <property type="entry name" value="RING/U-box"/>
    <property type="match status" value="1"/>
</dbReference>
<dbReference type="GO" id="GO:0000209">
    <property type="term" value="P:protein polyubiquitination"/>
    <property type="evidence" value="ECO:0007669"/>
    <property type="project" value="TreeGrafter"/>
</dbReference>
<dbReference type="Gene3D" id="3.30.40.10">
    <property type="entry name" value="Zinc/RING finger domain, C3HC4 (zinc finger)"/>
    <property type="match status" value="1"/>
</dbReference>
<keyword evidence="7" id="KW-0963">Cytoplasm</keyword>
<dbReference type="GO" id="GO:0006511">
    <property type="term" value="P:ubiquitin-dependent protein catabolic process"/>
    <property type="evidence" value="ECO:0007669"/>
    <property type="project" value="InterPro"/>
</dbReference>
<evidence type="ECO:0000256" key="3">
    <source>
        <dbReference type="ARBA" id="ARBA00004496"/>
    </source>
</evidence>
<evidence type="ECO:0000259" key="17">
    <source>
        <dbReference type="PROSITE" id="PS51698"/>
    </source>
</evidence>
<dbReference type="PANTHER" id="PTHR13931:SF2">
    <property type="entry name" value="UBIQUITIN CONJUGATION FACTOR E4 B"/>
    <property type="match status" value="1"/>
</dbReference>
<gene>
    <name evidence="18" type="ORF">CCAE0312_LOCUS880</name>
    <name evidence="19" type="ORF">CCAE0312_LOCUS882</name>
</gene>
<evidence type="ECO:0000256" key="7">
    <source>
        <dbReference type="ARBA" id="ARBA00022490"/>
    </source>
</evidence>
<dbReference type="GO" id="GO:0000151">
    <property type="term" value="C:ubiquitin ligase complex"/>
    <property type="evidence" value="ECO:0007669"/>
    <property type="project" value="InterPro"/>
</dbReference>
<dbReference type="FunFam" id="3.30.40.10:FF:000060">
    <property type="entry name" value="ubiquitin conjugation factor E4 B"/>
    <property type="match status" value="1"/>
</dbReference>
<evidence type="ECO:0000256" key="2">
    <source>
        <dbReference type="ARBA" id="ARBA00004123"/>
    </source>
</evidence>
<comment type="pathway">
    <text evidence="4">Protein modification; protein ubiquitination.</text>
</comment>
<evidence type="ECO:0000256" key="16">
    <source>
        <dbReference type="ARBA" id="ARBA00083610"/>
    </source>
</evidence>
<evidence type="ECO:0000256" key="9">
    <source>
        <dbReference type="ARBA" id="ARBA00022679"/>
    </source>
</evidence>
<keyword evidence="8" id="KW-0597">Phosphoprotein</keyword>
<dbReference type="EMBL" id="HBGH01001703">
    <property type="protein sequence ID" value="CAD9224116.1"/>
    <property type="molecule type" value="Transcribed_RNA"/>
</dbReference>
<evidence type="ECO:0000256" key="11">
    <source>
        <dbReference type="ARBA" id="ARBA00022990"/>
    </source>
</evidence>
<dbReference type="AlphaFoldDB" id="A0A6T6AM48"/>
<evidence type="ECO:0000313" key="18">
    <source>
        <dbReference type="EMBL" id="CAD9224114.1"/>
    </source>
</evidence>
<dbReference type="InterPro" id="IPR003613">
    <property type="entry name" value="Ubox_domain"/>
</dbReference>
<name>A0A6T6AM48_9RHOD</name>
<dbReference type="EC" id="2.3.2.27" evidence="6"/>
<dbReference type="GO" id="GO:0005737">
    <property type="term" value="C:cytoplasm"/>
    <property type="evidence" value="ECO:0007669"/>
    <property type="project" value="UniProtKB-SubCell"/>
</dbReference>
<dbReference type="Pfam" id="PF10408">
    <property type="entry name" value="Ufd2P_core"/>
    <property type="match status" value="1"/>
</dbReference>
<evidence type="ECO:0000256" key="12">
    <source>
        <dbReference type="ARBA" id="ARBA00023242"/>
    </source>
</evidence>
<evidence type="ECO:0000256" key="13">
    <source>
        <dbReference type="ARBA" id="ARBA00056267"/>
    </source>
</evidence>
<comment type="catalytic activity">
    <reaction evidence="1">
        <text>S-ubiquitinyl-[E2 ubiquitin-conjugating enzyme]-L-cysteine + [acceptor protein]-L-lysine = [E2 ubiquitin-conjugating enzyme]-L-cysteine + N(6)-ubiquitinyl-[acceptor protein]-L-lysine.</text>
        <dbReference type="EC" id="2.3.2.27"/>
    </reaction>
</comment>
<accession>A0A6T6AM48</accession>
<evidence type="ECO:0000256" key="4">
    <source>
        <dbReference type="ARBA" id="ARBA00004906"/>
    </source>
</evidence>
<evidence type="ECO:0000313" key="19">
    <source>
        <dbReference type="EMBL" id="CAD9224116.1"/>
    </source>
</evidence>
<dbReference type="GO" id="GO:0036503">
    <property type="term" value="P:ERAD pathway"/>
    <property type="evidence" value="ECO:0007669"/>
    <property type="project" value="InterPro"/>
</dbReference>
<evidence type="ECO:0000256" key="5">
    <source>
        <dbReference type="ARBA" id="ARBA00007434"/>
    </source>
</evidence>
<dbReference type="PANTHER" id="PTHR13931">
    <property type="entry name" value="UBIQUITINATION FACTOR E4"/>
    <property type="match status" value="1"/>
</dbReference>
<dbReference type="SMART" id="SM00504">
    <property type="entry name" value="Ubox"/>
    <property type="match status" value="1"/>
</dbReference>
<dbReference type="GO" id="GO:0034450">
    <property type="term" value="F:ubiquitin-ubiquitin ligase activity"/>
    <property type="evidence" value="ECO:0007669"/>
    <property type="project" value="InterPro"/>
</dbReference>
<comment type="subcellular location">
    <subcellularLocation>
        <location evidence="3">Cytoplasm</location>
    </subcellularLocation>
    <subcellularLocation>
        <location evidence="2">Nucleus</location>
    </subcellularLocation>
</comment>
<dbReference type="InterPro" id="IPR045132">
    <property type="entry name" value="UBE4"/>
</dbReference>
<proteinExistence type="inferred from homology"/>
<feature type="domain" description="U-box" evidence="17">
    <location>
        <begin position="975"/>
        <end position="1049"/>
    </location>
</feature>
<comment type="function">
    <text evidence="13">Ubiquitin-protein ligase that probably functions as an E3 ligase in conjunction with specific E1 and E2 ligases. May also function as an E4 ligase mediating the assembly of polyubiquitin chains on substrates ubiquitinated by another E3 ubiquitin ligase. May regulate myosin assembly in striated muscles together with STUB1 and VCP/p97 by targeting myosin chaperone UNC45B for proteasomal degradation.</text>
</comment>